<dbReference type="Proteomes" id="UP000813463">
    <property type="component" value="Chromosome 4"/>
</dbReference>
<dbReference type="InterPro" id="IPR032675">
    <property type="entry name" value="LRR_dom_sf"/>
</dbReference>
<accession>A0A9R0HXT6</accession>
<evidence type="ECO:0008006" key="3">
    <source>
        <dbReference type="Google" id="ProtNLM"/>
    </source>
</evidence>
<dbReference type="AlphaFoldDB" id="A0A9R0HXT6"/>
<keyword evidence="1" id="KW-1185">Reference proteome</keyword>
<evidence type="ECO:0000313" key="2">
    <source>
        <dbReference type="RefSeq" id="XP_021838821.1"/>
    </source>
</evidence>
<proteinExistence type="predicted"/>
<gene>
    <name evidence="2" type="primary">LOC110778583</name>
</gene>
<dbReference type="SMART" id="SM00367">
    <property type="entry name" value="LRR_CC"/>
    <property type="match status" value="1"/>
</dbReference>
<dbReference type="SUPFAM" id="SSF52047">
    <property type="entry name" value="RNI-like"/>
    <property type="match status" value="1"/>
</dbReference>
<dbReference type="OrthoDB" id="10257471at2759"/>
<reference evidence="2" key="2">
    <citation type="submission" date="2025-08" db="UniProtKB">
        <authorList>
            <consortium name="RefSeq"/>
        </authorList>
    </citation>
    <scope>IDENTIFICATION</scope>
    <source>
        <tissue evidence="2">Leaf</tissue>
    </source>
</reference>
<dbReference type="Gene3D" id="3.80.10.10">
    <property type="entry name" value="Ribonuclease Inhibitor"/>
    <property type="match status" value="1"/>
</dbReference>
<organism evidence="1 2">
    <name type="scientific">Spinacia oleracea</name>
    <name type="common">Spinach</name>
    <dbReference type="NCBI Taxonomy" id="3562"/>
    <lineage>
        <taxon>Eukaryota</taxon>
        <taxon>Viridiplantae</taxon>
        <taxon>Streptophyta</taxon>
        <taxon>Embryophyta</taxon>
        <taxon>Tracheophyta</taxon>
        <taxon>Spermatophyta</taxon>
        <taxon>Magnoliopsida</taxon>
        <taxon>eudicotyledons</taxon>
        <taxon>Gunneridae</taxon>
        <taxon>Pentapetalae</taxon>
        <taxon>Caryophyllales</taxon>
        <taxon>Chenopodiaceae</taxon>
        <taxon>Chenopodioideae</taxon>
        <taxon>Anserineae</taxon>
        <taxon>Spinacia</taxon>
    </lineage>
</organism>
<sequence>MEKGKSPATTVAASLQNLVLNSTAASASASFLFPVFPSKRTKPPGLVSLCIAVIGKHLEDLIPELGEIAISFPAHIKMSIAAVARRRKLLNDDVIISLADGTWEVLDISGSDVSDFGLAKVAEMCGYLRAVNISQCSRITSNGVSQLAQHCQSLEILRCGGCPQSDYTARRCLHLFKPDLNNLEGDSWEELDATEITRGGQSLRWLVWPNIDPDSLANFSSECPRVIVNPRPSPFDFKGVAVPREALPDTVLDGHAVEDIDPTTWASCRPIRRILPPVSNPSELSVAEKFRLAFVERDTRLAPKRAKNARQRQRRAEREWMMTSEAKAIDLASRANKSLL</sequence>
<dbReference type="InterPro" id="IPR006553">
    <property type="entry name" value="Leu-rich_rpt_Cys-con_subtyp"/>
</dbReference>
<protein>
    <recommendedName>
        <fullName evidence="3">RNI-like superfamily protein</fullName>
    </recommendedName>
</protein>
<dbReference type="GeneID" id="110778583"/>
<evidence type="ECO:0000313" key="1">
    <source>
        <dbReference type="Proteomes" id="UP000813463"/>
    </source>
</evidence>
<dbReference type="GO" id="GO:0031146">
    <property type="term" value="P:SCF-dependent proteasomal ubiquitin-dependent protein catabolic process"/>
    <property type="evidence" value="ECO:0000318"/>
    <property type="project" value="GO_Central"/>
</dbReference>
<dbReference type="GO" id="GO:0019005">
    <property type="term" value="C:SCF ubiquitin ligase complex"/>
    <property type="evidence" value="ECO:0000318"/>
    <property type="project" value="GO_Central"/>
</dbReference>
<dbReference type="RefSeq" id="XP_021838821.1">
    <property type="nucleotide sequence ID" value="XM_021983129.2"/>
</dbReference>
<dbReference type="KEGG" id="soe:110778583"/>
<name>A0A9R0HXT6_SPIOL</name>
<reference evidence="1" key="1">
    <citation type="journal article" date="2021" name="Nat. Commun.">
        <title>Genomic analyses provide insights into spinach domestication and the genetic basis of agronomic traits.</title>
        <authorList>
            <person name="Cai X."/>
            <person name="Sun X."/>
            <person name="Xu C."/>
            <person name="Sun H."/>
            <person name="Wang X."/>
            <person name="Ge C."/>
            <person name="Zhang Z."/>
            <person name="Wang Q."/>
            <person name="Fei Z."/>
            <person name="Jiao C."/>
            <person name="Wang Q."/>
        </authorList>
    </citation>
    <scope>NUCLEOTIDE SEQUENCE [LARGE SCALE GENOMIC DNA]</scope>
    <source>
        <strain evidence="1">cv. Varoflay</strain>
    </source>
</reference>